<accession>A0A9P8HZA8</accession>
<gene>
    <name evidence="2" type="ORF">FGG08_005969</name>
</gene>
<comment type="caution">
    <text evidence="2">The sequence shown here is derived from an EMBL/GenBank/DDBJ whole genome shotgun (WGS) entry which is preliminary data.</text>
</comment>
<reference evidence="2" key="1">
    <citation type="submission" date="2021-03" db="EMBL/GenBank/DDBJ databases">
        <title>Comparative genomics and phylogenomic investigation of the class Geoglossomycetes provide insights into ecological specialization and systematics.</title>
        <authorList>
            <person name="Melie T."/>
            <person name="Pirro S."/>
            <person name="Miller A.N."/>
            <person name="Quandt A."/>
        </authorList>
    </citation>
    <scope>NUCLEOTIDE SEQUENCE</scope>
    <source>
        <strain evidence="2">GBOQ0MN5Z8</strain>
    </source>
</reference>
<dbReference type="OrthoDB" id="2749837at2759"/>
<protein>
    <submittedName>
        <fullName evidence="2">Uncharacterized protein</fullName>
    </submittedName>
</protein>
<name>A0A9P8HZA8_9PEZI</name>
<evidence type="ECO:0000313" key="3">
    <source>
        <dbReference type="Proteomes" id="UP000698800"/>
    </source>
</evidence>
<organism evidence="2 3">
    <name type="scientific">Glutinoglossum americanum</name>
    <dbReference type="NCBI Taxonomy" id="1670608"/>
    <lineage>
        <taxon>Eukaryota</taxon>
        <taxon>Fungi</taxon>
        <taxon>Dikarya</taxon>
        <taxon>Ascomycota</taxon>
        <taxon>Pezizomycotina</taxon>
        <taxon>Geoglossomycetes</taxon>
        <taxon>Geoglossales</taxon>
        <taxon>Geoglossaceae</taxon>
        <taxon>Glutinoglossum</taxon>
    </lineage>
</organism>
<dbReference type="EMBL" id="JAGHQL010000156">
    <property type="protein sequence ID" value="KAH0537227.1"/>
    <property type="molecule type" value="Genomic_DNA"/>
</dbReference>
<dbReference type="AlphaFoldDB" id="A0A9P8HZA8"/>
<proteinExistence type="predicted"/>
<feature type="compositionally biased region" description="Basic residues" evidence="1">
    <location>
        <begin position="91"/>
        <end position="110"/>
    </location>
</feature>
<dbReference type="Proteomes" id="UP000698800">
    <property type="component" value="Unassembled WGS sequence"/>
</dbReference>
<evidence type="ECO:0000313" key="2">
    <source>
        <dbReference type="EMBL" id="KAH0537227.1"/>
    </source>
</evidence>
<sequence>MIVDRIAHLDLSDYYCGLNVVTGWGSYTSTKLILWQLGLVMEIKLEDAVFFMGRIIMHNMMEIEGGIRNVLDIFAYQNSLIWKNRKHKKLTGYGRKGKPGKERKNKGKQKQVKDDDAVELEKPEELDTDEKIEVMYMEAEETD</sequence>
<keyword evidence="3" id="KW-1185">Reference proteome</keyword>
<feature type="region of interest" description="Disordered" evidence="1">
    <location>
        <begin position="91"/>
        <end position="123"/>
    </location>
</feature>
<feature type="compositionally biased region" description="Basic and acidic residues" evidence="1">
    <location>
        <begin position="111"/>
        <end position="123"/>
    </location>
</feature>
<dbReference type="Gene3D" id="3.60.130.30">
    <property type="match status" value="1"/>
</dbReference>
<evidence type="ECO:0000256" key="1">
    <source>
        <dbReference type="SAM" id="MobiDB-lite"/>
    </source>
</evidence>